<feature type="region of interest" description="Disordered" evidence="2">
    <location>
        <begin position="3053"/>
        <end position="3072"/>
    </location>
</feature>
<feature type="region of interest" description="Disordered" evidence="2">
    <location>
        <begin position="2320"/>
        <end position="2343"/>
    </location>
</feature>
<dbReference type="GO" id="GO:0006886">
    <property type="term" value="P:intracellular protein transport"/>
    <property type="evidence" value="ECO:0007669"/>
    <property type="project" value="TreeGrafter"/>
</dbReference>
<dbReference type="GO" id="GO:0008017">
    <property type="term" value="F:microtubule binding"/>
    <property type="evidence" value="ECO:0007669"/>
    <property type="project" value="InterPro"/>
</dbReference>
<gene>
    <name evidence="4" type="ORF">CTEN210_00493</name>
</gene>
<feature type="region of interest" description="Disordered" evidence="2">
    <location>
        <begin position="3306"/>
        <end position="3328"/>
    </location>
</feature>
<feature type="coiled-coil region" evidence="1">
    <location>
        <begin position="2990"/>
        <end position="3031"/>
    </location>
</feature>
<sequence>MSDKASFLKYINEVGGSDDESESSIQDVHPMTTTAQSTESGISYDSLSTAGHEHAIETKEEDDFASHEMMNKGSQQIQSKQDSNLKKSLEGNDLKNNQQQEDDQVMTTIAPSVTETSANNNQKQQQMLQSPPRTRIKSILHTPPATPSPSKSSLYKNNSTPSSIKRVRMSPLIKTTPTKRAMATPPRINKPSSNSSPESSKRPKIISPFSPRARKLRLKLSNNTPVTTSSLQWSMKPSRKVSILVNVMPHLQSHLYNDEETTLCLYPNIAPEEVIVEGDKMTFSPARSVKSSYSVTSTSSILNKATPAQEVLLVNPDIFGDIPTSITLETARMVQYFSNKSSEDWVRKFKFDEVCWPDVRQLIGIKKQNTNATMQDIASATVEDLSLGRDSVLFGYGIYKSGRVESMFGTVAGMSIDPLQTLEGRYSTGLELGLFGLIVENLLQKQSLDKKMEFQVTMVEVLEEDVVKDLLLDPQARRDAGRLMDKSIRIRHPDGNGAVIENATHVKITSLDDAKQLVKRAFKSKYNLRERQLVGGRGHIVATIHLFPEGEKVPKKNGKKDFNYPLLQLVDLACAETEQMEQDNVSGRSKVEYSRIQNKRVACIRKSMAGLGGILRHLIIAERQHLPKTTMYRSSTITKLIQRALSKPESRAVMISTVCPKKESYKRTLHTLTFMHRLLSKPSKTAESPFESKDFDGHSFSGSHMFSPGDHSVAHSVASTVASEAVRNEFAGVKGNRAFLKSLVTDPRQRLATFYSPKERAKAGYGTHGDVPMTEITTIQEIETEPQQTEVTTTPGGYASIGSSLGDSPNNANISNGHLSTLSDEITFEGHVESTYDDTFGLPEVHESEEEEEKFENDSENQDEMAIDNEEQSSNKNSLQSLSQEESEENNGEEDSYRREESSDVMEDPDLIQETETESTPIPDEINHHREDPVGISADDLPREYFQAPQQLRPYRNDIDDGNLDEEDWSDEDDLSQSYVSTLTPYDTFTGGESEDNPDHNHHSPNSEESFPRDETDSDASFPRNPTNHSDDLFPQTAGDFEPPLVEESQTVDRHEYMQQFKQEAEQEVLPNADASPSGGDNYQSELSQMMSYLDEDDEENDTFDLRDNDDEVEPQVRDPDTSNPTAMNLHQTPPRKSRESKDMSRDLPGFGESEDEDDVSLLLSPEEKRPKSNLALDESQLYASRDDDLSFDSSHSGEVALQPDGYSENINSSRHTDMDRDSFLNRDYSDNSIPINESFVEEVVNTSTNVANATKVQSSSPIPRVQTSVIEKVKTLVSHSEALRSYSPRGQHTPRKSLENYKALLEESLEHLEQDAHMTSVGALSIDSDDSSLQSIDNSEKEINTTSQSNRSNQASFAGATSDDELISNFVSSKPISSRNQSTQEGGSTIDQEAILTDIEQLKESIRKLVESTNEADLITELSKDTIDVTESFGNKGEPIKHTIKELTSQTEALQTFITSTVDQLNTSRLSEREKQNEVLEANSKLEETLDEIQSLRTSNRSSIDQIKKDHLDALDAIREKQDPQSDQLEQQSTLRTQLQQKEAQVNDLESTISSLQRRIDELSEQVNATILEREREVAQQNEIKSKDNVRNSELNELKRLVNELSEKLSNEISRRNEVEDRLGSEKAISTNVASRLENELQTHRDLRKKIEILEEKLAEIDSVNAVVSDENNVIKEEYREKITKLEEEYLQRTEKEKAELENKVTLLQQHISKSETDKDALEDRLTLELNSEREKMTKVIHELQKKVDQQQGDLIHSQDSLRQEYIEKVKILEERLDVKEQEKDDLEDQMTEEIQSLKSLLESKQRAEGIIEDELHVLKTNFERKLEYAEKEKESLKREIDILKERVADERSESSKQSRSLNSKVGQMERNLTRKDDQIQQLEDRLKSTKRSFEETKRSLTRTSELFEEETRARSDLTKKIQDLQHELNQAAITKGQTESELMNEVKKLRRELQSNEKKSDSLETEIKKLHSEYNDLMKKSSREKSSQENEIQILQDRLKSESENGDIEKAALLDQIAELRRELAEEKHENDDINSTLLELRGDFENSQARFKSVEQSRLLLEDENSSLNERLQDEARRFKRQKIELETKIQEYETKSDNFTSQIDQLNENLAFTRQDLESTKSTLADEKSNNISLQDMITALQGQLSTMIEERDNVISSSDDKIKSLTEELSEKERLGIDFKSQVESLKSMLSTTEEEAATEKAKLHARNATLEEANVALEERLTSTSSECQDFKRDLEKSKSENKTLKEHLEAEVRKLTEDLTLRMQEKAEYEATTRNLESILEERSAERDQLEDAFEKQQQDYVELQENFTSLQQDHLSQKEESSKQTQALREELEQQESAVVTLTENLQTTERELNTSNTSLANERDNVKSLQDEIASLKQQLAELTRKYDELKSTTSDQIDSLQKEVDTKTKMNDDLGSQLESLKSMLSTTEEEAATEKAKMNEVNAALEDANAALEEKLQDSDLKLSDTLQTLAESKSENKTLKEHLEAEVRKLTEDLTLRMQEKAEYEATTRNLESILEERSAERDQLEDALEKQARECEKLRNEISQGEGKLKDIEEKYKDRINAFEKEVEELNSREGALESDLEDQKERFQEQLEELMQERDSEFEKSKLYIDSIDQLRKELSDENEELTESIQDLEATILSYEKKEAEYVKDKSHITQQNIDLQNNVTDLSSKLAKEIANVASINSLHEEEIERILEKHDLDKEELRREVDEAKDRLKELENTAHDEVVRHMTITADLESKISNLESEISKKKQMEDELREKLERNSSEMMSLNEQLAVMSEDQTEVIREHTERISTLTRTIREKEIEIITQKEDTSDLEETIEQLKIKLEEIIDSRNSIEQSSLAKISALEKDIAAKQSEMDGLKSKLSEQKNSIVSVSTQFQNEVDKKKELQKKLYETESELSKVRDKNSSFETKMQILEEKLATSTVKIATFQSEKDRLLDDIDRFKQMKEAEKMSFEERSKSHEIEVQDLSDIMNGMKEEIQSKESSIEDLEATISDLQRQMQDQESKSRILSDNINIKGEESNRYLTEISSLKKKLQREKGRGSSRVDHLQKSLDEEKDANRHRIETLERTFLEKDKLIKSLEKTLREKELLNSNLSQSLEHTRDTLNSKINELQEDSKTNDDIADQKFQELSQRVSDLSIVTETLKHEKTTLSEKLKEEKEYRERLHRKNKLLKVALTDNDKKVREEMKELEFTMNSTISRLESKRQKTLEIEKEQMSTLLNELEDENETYKIRVTQLESTIRRLERQSKVRSNMSSSGSVHSHSNTADVADLQKENERLKRRIARMEQRQPLGDNMSVGSGRSFREREGGYGRDEPYYYAELQSERARRIKAEEFAAAMAARAKAGMEKRNEEIMGLRMQVSTMENAKENYDNQRQLLLGTAPSISRNKDQLHLLSQERDEAKEEANQYKAIAEKLNSQVIAMHGAIGNDIIENEEEEESY</sequence>
<dbReference type="GO" id="GO:0007018">
    <property type="term" value="P:microtubule-based movement"/>
    <property type="evidence" value="ECO:0007669"/>
    <property type="project" value="InterPro"/>
</dbReference>
<dbReference type="SUPFAM" id="SSF57997">
    <property type="entry name" value="Tropomyosin"/>
    <property type="match status" value="1"/>
</dbReference>
<feature type="region of interest" description="Disordered" evidence="2">
    <location>
        <begin position="783"/>
        <end position="812"/>
    </location>
</feature>
<dbReference type="GO" id="GO:0012507">
    <property type="term" value="C:ER to Golgi transport vesicle membrane"/>
    <property type="evidence" value="ECO:0007669"/>
    <property type="project" value="TreeGrafter"/>
</dbReference>
<dbReference type="PANTHER" id="PTHR10013">
    <property type="entry name" value="GENERAL VESICULAR TRANSPORT FACTOR P115"/>
    <property type="match status" value="1"/>
</dbReference>
<feature type="coiled-coil region" evidence="1">
    <location>
        <begin position="1473"/>
        <end position="1500"/>
    </location>
</feature>
<evidence type="ECO:0000256" key="2">
    <source>
        <dbReference type="SAM" id="MobiDB-lite"/>
    </source>
</evidence>
<feature type="compositionally biased region" description="Basic and acidic residues" evidence="2">
    <location>
        <begin position="3055"/>
        <end position="3072"/>
    </location>
</feature>
<feature type="compositionally biased region" description="Polar residues" evidence="2">
    <location>
        <begin position="154"/>
        <end position="163"/>
    </location>
</feature>
<accession>A0AAD3CE77</accession>
<evidence type="ECO:0000313" key="4">
    <source>
        <dbReference type="EMBL" id="GFH44019.1"/>
    </source>
</evidence>
<name>A0AAD3CE77_9STRA</name>
<feature type="compositionally biased region" description="Polar residues" evidence="2">
    <location>
        <begin position="1345"/>
        <end position="1357"/>
    </location>
</feature>
<feature type="coiled-coil region" evidence="1">
    <location>
        <begin position="2701"/>
        <end position="2964"/>
    </location>
</feature>
<dbReference type="GO" id="GO:0005795">
    <property type="term" value="C:Golgi stack"/>
    <property type="evidence" value="ECO:0007669"/>
    <property type="project" value="TreeGrafter"/>
</dbReference>
<dbReference type="EMBL" id="BLLK01000019">
    <property type="protein sequence ID" value="GFH44019.1"/>
    <property type="molecule type" value="Genomic_DNA"/>
</dbReference>
<feature type="coiled-coil region" evidence="1">
    <location>
        <begin position="3373"/>
        <end position="3438"/>
    </location>
</feature>
<feature type="compositionally biased region" description="Basic and acidic residues" evidence="2">
    <location>
        <begin position="997"/>
        <end position="1015"/>
    </location>
</feature>
<dbReference type="GO" id="GO:0005783">
    <property type="term" value="C:endoplasmic reticulum"/>
    <property type="evidence" value="ECO:0007669"/>
    <property type="project" value="TreeGrafter"/>
</dbReference>
<feature type="compositionally biased region" description="Low complexity" evidence="2">
    <location>
        <begin position="3269"/>
        <end position="3284"/>
    </location>
</feature>
<evidence type="ECO:0000256" key="1">
    <source>
        <dbReference type="SAM" id="Coils"/>
    </source>
</evidence>
<evidence type="ECO:0000313" key="5">
    <source>
        <dbReference type="Proteomes" id="UP001054902"/>
    </source>
</evidence>
<feature type="compositionally biased region" description="Basic and acidic residues" evidence="2">
    <location>
        <begin position="83"/>
        <end position="93"/>
    </location>
</feature>
<dbReference type="GO" id="GO:0048211">
    <property type="term" value="P:Golgi vesicle docking"/>
    <property type="evidence" value="ECO:0007669"/>
    <property type="project" value="TreeGrafter"/>
</dbReference>
<feature type="compositionally biased region" description="Acidic residues" evidence="2">
    <location>
        <begin position="903"/>
        <end position="917"/>
    </location>
</feature>
<feature type="region of interest" description="Disordered" evidence="2">
    <location>
        <begin position="1850"/>
        <end position="1879"/>
    </location>
</feature>
<dbReference type="GO" id="GO:0006888">
    <property type="term" value="P:endoplasmic reticulum to Golgi vesicle-mediated transport"/>
    <property type="evidence" value="ECO:0007669"/>
    <property type="project" value="TreeGrafter"/>
</dbReference>
<feature type="compositionally biased region" description="Low complexity" evidence="2">
    <location>
        <begin position="783"/>
        <end position="794"/>
    </location>
</feature>
<proteinExistence type="predicted"/>
<dbReference type="GO" id="GO:0005524">
    <property type="term" value="F:ATP binding"/>
    <property type="evidence" value="ECO:0007669"/>
    <property type="project" value="InterPro"/>
</dbReference>
<feature type="compositionally biased region" description="Acidic residues" evidence="2">
    <location>
        <begin position="1094"/>
        <end position="1114"/>
    </location>
</feature>
<feature type="region of interest" description="Disordered" evidence="2">
    <location>
        <begin position="1"/>
        <end position="212"/>
    </location>
</feature>
<feature type="region of interest" description="Disordered" evidence="2">
    <location>
        <begin position="1330"/>
        <end position="1360"/>
    </location>
</feature>
<feature type="compositionally biased region" description="Polar residues" evidence="2">
    <location>
        <begin position="1079"/>
        <end position="1091"/>
    </location>
</feature>
<feature type="compositionally biased region" description="Acidic residues" evidence="2">
    <location>
        <begin position="960"/>
        <end position="975"/>
    </location>
</feature>
<feature type="region of interest" description="Disordered" evidence="2">
    <location>
        <begin position="3266"/>
        <end position="3291"/>
    </location>
</feature>
<dbReference type="Gene3D" id="1.20.58.980">
    <property type="match status" value="1"/>
</dbReference>
<feature type="compositionally biased region" description="Polar residues" evidence="2">
    <location>
        <begin position="1122"/>
        <end position="1132"/>
    </location>
</feature>
<feature type="compositionally biased region" description="Polar residues" evidence="2">
    <location>
        <begin position="1373"/>
        <end position="1392"/>
    </location>
</feature>
<dbReference type="SMART" id="SM00129">
    <property type="entry name" value="KISc"/>
    <property type="match status" value="1"/>
</dbReference>
<organism evidence="4 5">
    <name type="scientific">Chaetoceros tenuissimus</name>
    <dbReference type="NCBI Taxonomy" id="426638"/>
    <lineage>
        <taxon>Eukaryota</taxon>
        <taxon>Sar</taxon>
        <taxon>Stramenopiles</taxon>
        <taxon>Ochrophyta</taxon>
        <taxon>Bacillariophyta</taxon>
        <taxon>Coscinodiscophyceae</taxon>
        <taxon>Chaetocerotophycidae</taxon>
        <taxon>Chaetocerotales</taxon>
        <taxon>Chaetocerotaceae</taxon>
        <taxon>Chaetoceros</taxon>
    </lineage>
</organism>
<feature type="compositionally biased region" description="Polar residues" evidence="2">
    <location>
        <begin position="801"/>
        <end position="812"/>
    </location>
</feature>
<feature type="compositionally biased region" description="Basic and acidic residues" evidence="2">
    <location>
        <begin position="51"/>
        <end position="70"/>
    </location>
</feature>
<dbReference type="PANTHER" id="PTHR10013:SF0">
    <property type="entry name" value="GENERAL VESICULAR TRANSPORT FACTOR P115"/>
    <property type="match status" value="1"/>
</dbReference>
<dbReference type="Gene3D" id="1.10.287.1490">
    <property type="match status" value="1"/>
</dbReference>
<protein>
    <recommendedName>
        <fullName evidence="3">Kinesin motor domain-containing protein</fullName>
    </recommendedName>
</protein>
<feature type="compositionally biased region" description="Basic and acidic residues" evidence="2">
    <location>
        <begin position="1215"/>
        <end position="1226"/>
    </location>
</feature>
<feature type="domain" description="Kinesin motor" evidence="3">
    <location>
        <begin position="286"/>
        <end position="686"/>
    </location>
</feature>
<dbReference type="InterPro" id="IPR027417">
    <property type="entry name" value="P-loop_NTPase"/>
</dbReference>
<dbReference type="Proteomes" id="UP001054902">
    <property type="component" value="Unassembled WGS sequence"/>
</dbReference>
<keyword evidence="1" id="KW-0175">Coiled coil</keyword>
<feature type="compositionally biased region" description="Acidic residues" evidence="2">
    <location>
        <begin position="847"/>
        <end position="871"/>
    </location>
</feature>
<feature type="region of interest" description="Disordered" evidence="2">
    <location>
        <begin position="845"/>
        <end position="1226"/>
    </location>
</feature>
<dbReference type="InterPro" id="IPR024095">
    <property type="entry name" value="Vesicle_P115"/>
</dbReference>
<feature type="compositionally biased region" description="Polar residues" evidence="2">
    <location>
        <begin position="31"/>
        <end position="49"/>
    </location>
</feature>
<feature type="compositionally biased region" description="Basic and acidic residues" evidence="2">
    <location>
        <begin position="1137"/>
        <end position="1146"/>
    </location>
</feature>
<feature type="compositionally biased region" description="Polar residues" evidence="2">
    <location>
        <begin position="977"/>
        <end position="987"/>
    </location>
</feature>
<feature type="compositionally biased region" description="Low complexity" evidence="2">
    <location>
        <begin position="872"/>
        <end position="884"/>
    </location>
</feature>
<feature type="compositionally biased region" description="Polar residues" evidence="2">
    <location>
        <begin position="94"/>
        <end position="132"/>
    </location>
</feature>
<dbReference type="InterPro" id="IPR001752">
    <property type="entry name" value="Kinesin_motor_dom"/>
</dbReference>
<feature type="compositionally biased region" description="Basic and acidic residues" evidence="2">
    <location>
        <begin position="2323"/>
        <end position="2340"/>
    </location>
</feature>
<dbReference type="SUPFAM" id="SSF52540">
    <property type="entry name" value="P-loop containing nucleoside triphosphate hydrolases"/>
    <property type="match status" value="1"/>
</dbReference>
<comment type="caution">
    <text evidence="4">The sequence shown here is derived from an EMBL/GenBank/DDBJ whole genome shotgun (WGS) entry which is preliminary data.</text>
</comment>
<feature type="region of interest" description="Disordered" evidence="2">
    <location>
        <begin position="1373"/>
        <end position="1393"/>
    </location>
</feature>
<dbReference type="GO" id="GO:0061025">
    <property type="term" value="P:membrane fusion"/>
    <property type="evidence" value="ECO:0007669"/>
    <property type="project" value="TreeGrafter"/>
</dbReference>
<feature type="compositionally biased region" description="Polar residues" evidence="2">
    <location>
        <begin position="72"/>
        <end position="82"/>
    </location>
</feature>
<keyword evidence="5" id="KW-1185">Reference proteome</keyword>
<evidence type="ECO:0000259" key="3">
    <source>
        <dbReference type="SMART" id="SM00129"/>
    </source>
</evidence>
<dbReference type="GO" id="GO:0003777">
    <property type="term" value="F:microtubule motor activity"/>
    <property type="evidence" value="ECO:0007669"/>
    <property type="project" value="InterPro"/>
</dbReference>
<feature type="compositionally biased region" description="Acidic residues" evidence="2">
    <location>
        <begin position="885"/>
        <end position="894"/>
    </location>
</feature>
<reference evidence="4 5" key="1">
    <citation type="journal article" date="2021" name="Sci. Rep.">
        <title>The genome of the diatom Chaetoceros tenuissimus carries an ancient integrated fragment of an extant virus.</title>
        <authorList>
            <person name="Hongo Y."/>
            <person name="Kimura K."/>
            <person name="Takaki Y."/>
            <person name="Yoshida Y."/>
            <person name="Baba S."/>
            <person name="Kobayashi G."/>
            <person name="Nagasaki K."/>
            <person name="Hano T."/>
            <person name="Tomaru Y."/>
        </authorList>
    </citation>
    <scope>NUCLEOTIDE SEQUENCE [LARGE SCALE GENOMIC DNA]</scope>
    <source>
        <strain evidence="4 5">NIES-3715</strain>
    </source>
</reference>